<protein>
    <submittedName>
        <fullName evidence="1">Uncharacterized protein</fullName>
    </submittedName>
</protein>
<dbReference type="AlphaFoldDB" id="A0A6J4NHZ7"/>
<reference evidence="1" key="1">
    <citation type="submission" date="2020-02" db="EMBL/GenBank/DDBJ databases">
        <authorList>
            <person name="Meier V. D."/>
        </authorList>
    </citation>
    <scope>NUCLEOTIDE SEQUENCE</scope>
    <source>
        <strain evidence="1">AVDCRST_MAG03</strain>
    </source>
</reference>
<name>A0A6J4NHZ7_9ACTN</name>
<organism evidence="1">
    <name type="scientific">uncultured Rubrobacteraceae bacterium</name>
    <dbReference type="NCBI Taxonomy" id="349277"/>
    <lineage>
        <taxon>Bacteria</taxon>
        <taxon>Bacillati</taxon>
        <taxon>Actinomycetota</taxon>
        <taxon>Rubrobacteria</taxon>
        <taxon>Rubrobacterales</taxon>
        <taxon>Rubrobacteraceae</taxon>
        <taxon>environmental samples</taxon>
    </lineage>
</organism>
<evidence type="ECO:0000313" key="1">
    <source>
        <dbReference type="EMBL" id="CAA9388626.1"/>
    </source>
</evidence>
<sequence>MVILVTGSTGGNGGAPVEAFAPLGTPARAAKLQWVRQGPYGRFHGA</sequence>
<accession>A0A6J4NHZ7</accession>
<gene>
    <name evidence="1" type="ORF">AVDCRST_MAG03-434</name>
</gene>
<proteinExistence type="predicted"/>
<dbReference type="EMBL" id="CADCUT010000026">
    <property type="protein sequence ID" value="CAA9388626.1"/>
    <property type="molecule type" value="Genomic_DNA"/>
</dbReference>